<evidence type="ECO:0000256" key="1">
    <source>
        <dbReference type="ARBA" id="ARBA00023125"/>
    </source>
</evidence>
<dbReference type="Pfam" id="PF00589">
    <property type="entry name" value="Phage_integrase"/>
    <property type="match status" value="1"/>
</dbReference>
<dbReference type="InterPro" id="IPR010998">
    <property type="entry name" value="Integrase_recombinase_N"/>
</dbReference>
<evidence type="ECO:0000256" key="2">
    <source>
        <dbReference type="ARBA" id="ARBA00023172"/>
    </source>
</evidence>
<dbReference type="GO" id="GO:0003677">
    <property type="term" value="F:DNA binding"/>
    <property type="evidence" value="ECO:0007669"/>
    <property type="project" value="UniProtKB-UniRule"/>
</dbReference>
<feature type="compositionally biased region" description="Basic and acidic residues" evidence="4">
    <location>
        <begin position="331"/>
        <end position="341"/>
    </location>
</feature>
<dbReference type="GO" id="GO:0006310">
    <property type="term" value="P:DNA recombination"/>
    <property type="evidence" value="ECO:0007669"/>
    <property type="project" value="UniProtKB-KW"/>
</dbReference>
<dbReference type="Proteomes" id="UP000199497">
    <property type="component" value="Unassembled WGS sequence"/>
</dbReference>
<dbReference type="InterPro" id="IPR011010">
    <property type="entry name" value="DNA_brk_join_enz"/>
</dbReference>
<feature type="region of interest" description="Disordered" evidence="4">
    <location>
        <begin position="1"/>
        <end position="20"/>
    </location>
</feature>
<dbReference type="InterPro" id="IPR002104">
    <property type="entry name" value="Integrase_catalytic"/>
</dbReference>
<dbReference type="PROSITE" id="PS51900">
    <property type="entry name" value="CB"/>
    <property type="match status" value="1"/>
</dbReference>
<proteinExistence type="predicted"/>
<dbReference type="PANTHER" id="PTHR30349:SF91">
    <property type="entry name" value="INTA PROTEIN"/>
    <property type="match status" value="1"/>
</dbReference>
<sequence length="440" mass="50602">MPRKRNQDTGRAPNGAGSVYYSESDGKWHGRITVGTRDDGKPDRRHVMYKTEREVISALQKLEQWYREGTLRKPGKPWTVEGWLRHWVENIAPMNLRYKALTGYRTAVYRHLVPGIGAHRIDRIQPEHFEKLYTKLIESGLKPATVHQVHRTARTALGEAERRGHIGRNPVSVAKAPRVEEEEIEPIEPEDVQRILKAALHRRNGVRFVLALALGCRQGEALGLRWEHFNEKNRTLRIRKALQRQKWQHGCSDPHTCGAKYHKTKPCKDGCKRHTHPCPPPCPDDCTEHARHCPQRHGGGLVEVDVKSKAGRRTIGLPDQLADMLQRHRERQEAERQHAGSEWHNSGRIFTQPNGKALDPRRDYAEWQELLTEAGVPEARLHDARHTAATVLLILGIPDRAVMEIMGWSTVAMKQRYMHVTDTVRHDVAEQLNRYFWDGN</sequence>
<dbReference type="OrthoDB" id="9805859at2"/>
<reference evidence="8" key="1">
    <citation type="submission" date="2016-10" db="EMBL/GenBank/DDBJ databases">
        <authorList>
            <person name="Varghese N."/>
            <person name="Submissions S."/>
        </authorList>
    </citation>
    <scope>NUCLEOTIDE SEQUENCE [LARGE SCALE GENOMIC DNA]</scope>
    <source>
        <strain evidence="8">DSM 46732</strain>
    </source>
</reference>
<evidence type="ECO:0000256" key="4">
    <source>
        <dbReference type="SAM" id="MobiDB-lite"/>
    </source>
</evidence>
<evidence type="ECO:0000259" key="5">
    <source>
        <dbReference type="PROSITE" id="PS51898"/>
    </source>
</evidence>
<dbReference type="InterPro" id="IPR013762">
    <property type="entry name" value="Integrase-like_cat_sf"/>
</dbReference>
<dbReference type="PROSITE" id="PS51898">
    <property type="entry name" value="TYR_RECOMBINASE"/>
    <property type="match status" value="1"/>
</dbReference>
<feature type="domain" description="Core-binding (CB)" evidence="6">
    <location>
        <begin position="78"/>
        <end position="161"/>
    </location>
</feature>
<evidence type="ECO:0000313" key="7">
    <source>
        <dbReference type="EMBL" id="SDP78426.1"/>
    </source>
</evidence>
<dbReference type="EMBL" id="FNJR01000009">
    <property type="protein sequence ID" value="SDP78426.1"/>
    <property type="molecule type" value="Genomic_DNA"/>
</dbReference>
<evidence type="ECO:0000313" key="8">
    <source>
        <dbReference type="Proteomes" id="UP000199497"/>
    </source>
</evidence>
<dbReference type="RefSeq" id="WP_092602511.1">
    <property type="nucleotide sequence ID" value="NZ_FNJR01000009.1"/>
</dbReference>
<dbReference type="STRING" id="405564.SAMN04487905_10911"/>
<feature type="region of interest" description="Disordered" evidence="4">
    <location>
        <begin position="331"/>
        <end position="357"/>
    </location>
</feature>
<keyword evidence="2" id="KW-0233">DNA recombination</keyword>
<dbReference type="CDD" id="cd01189">
    <property type="entry name" value="INT_ICEBs1_C_like"/>
    <property type="match status" value="1"/>
</dbReference>
<dbReference type="Gene3D" id="1.10.150.130">
    <property type="match status" value="1"/>
</dbReference>
<dbReference type="AlphaFoldDB" id="A0A1H0VK30"/>
<accession>A0A1H0VK30</accession>
<organism evidence="7 8">
    <name type="scientific">Actinopolyspora xinjiangensis</name>
    <dbReference type="NCBI Taxonomy" id="405564"/>
    <lineage>
        <taxon>Bacteria</taxon>
        <taxon>Bacillati</taxon>
        <taxon>Actinomycetota</taxon>
        <taxon>Actinomycetes</taxon>
        <taxon>Actinopolysporales</taxon>
        <taxon>Actinopolysporaceae</taxon>
        <taxon>Actinopolyspora</taxon>
    </lineage>
</organism>
<dbReference type="SUPFAM" id="SSF56349">
    <property type="entry name" value="DNA breaking-rejoining enzymes"/>
    <property type="match status" value="1"/>
</dbReference>
<gene>
    <name evidence="7" type="ORF">SAMN04487905_10911</name>
</gene>
<dbReference type="PANTHER" id="PTHR30349">
    <property type="entry name" value="PHAGE INTEGRASE-RELATED"/>
    <property type="match status" value="1"/>
</dbReference>
<protein>
    <submittedName>
        <fullName evidence="7">Phage integrase family protein</fullName>
    </submittedName>
</protein>
<evidence type="ECO:0000259" key="6">
    <source>
        <dbReference type="PROSITE" id="PS51900"/>
    </source>
</evidence>
<name>A0A1H0VK30_9ACTN</name>
<dbReference type="InterPro" id="IPR044068">
    <property type="entry name" value="CB"/>
</dbReference>
<dbReference type="Gene3D" id="1.10.443.10">
    <property type="entry name" value="Intergrase catalytic core"/>
    <property type="match status" value="1"/>
</dbReference>
<dbReference type="GO" id="GO:0015074">
    <property type="term" value="P:DNA integration"/>
    <property type="evidence" value="ECO:0007669"/>
    <property type="project" value="InterPro"/>
</dbReference>
<evidence type="ECO:0000256" key="3">
    <source>
        <dbReference type="PROSITE-ProRule" id="PRU01248"/>
    </source>
</evidence>
<keyword evidence="1 3" id="KW-0238">DNA-binding</keyword>
<dbReference type="InterPro" id="IPR050090">
    <property type="entry name" value="Tyrosine_recombinase_XerCD"/>
</dbReference>
<keyword evidence="8" id="KW-1185">Reference proteome</keyword>
<feature type="domain" description="Tyr recombinase" evidence="5">
    <location>
        <begin position="182"/>
        <end position="430"/>
    </location>
</feature>